<comment type="caution">
    <text evidence="2">The sequence shown here is derived from an EMBL/GenBank/DDBJ whole genome shotgun (WGS) entry which is preliminary data.</text>
</comment>
<dbReference type="Pfam" id="PF00583">
    <property type="entry name" value="Acetyltransf_1"/>
    <property type="match status" value="1"/>
</dbReference>
<dbReference type="CDD" id="cd04301">
    <property type="entry name" value="NAT_SF"/>
    <property type="match status" value="1"/>
</dbReference>
<dbReference type="InterPro" id="IPR016181">
    <property type="entry name" value="Acyl_CoA_acyltransferase"/>
</dbReference>
<evidence type="ECO:0000313" key="3">
    <source>
        <dbReference type="Proteomes" id="UP001589865"/>
    </source>
</evidence>
<dbReference type="PANTHER" id="PTHR43233:SF1">
    <property type="entry name" value="FAMILY N-ACETYLTRANSFERASE, PUTATIVE (AFU_ORTHOLOGUE AFUA_6G03350)-RELATED"/>
    <property type="match status" value="1"/>
</dbReference>
<sequence>MPHTVTLPDGHEISDDRARLDMEFVHASLADAYWARGRSRDLTERSWAHCLCLGLYAPNGAPAGFARVLTDYTFRAHLADVFIRPASRGLGLGVALVDTILRHPELGTVTHWTLTTADAQELYTRFGFRRSEADDRWMTRTLAQSTAWDAPA</sequence>
<feature type="domain" description="N-acetyltransferase" evidence="1">
    <location>
        <begin position="11"/>
        <end position="143"/>
    </location>
</feature>
<dbReference type="GO" id="GO:0016746">
    <property type="term" value="F:acyltransferase activity"/>
    <property type="evidence" value="ECO:0007669"/>
    <property type="project" value="UniProtKB-KW"/>
</dbReference>
<dbReference type="PANTHER" id="PTHR43233">
    <property type="entry name" value="FAMILY N-ACETYLTRANSFERASE, PUTATIVE (AFU_ORTHOLOGUE AFUA_6G03350)-RELATED"/>
    <property type="match status" value="1"/>
</dbReference>
<dbReference type="RefSeq" id="WP_377046400.1">
    <property type="nucleotide sequence ID" value="NZ_JBHLUN010000016.1"/>
</dbReference>
<protein>
    <submittedName>
        <fullName evidence="2">GNAT family N-acetyltransferase</fullName>
        <ecNumber evidence="2">2.3.-.-</ecNumber>
    </submittedName>
</protein>
<gene>
    <name evidence="2" type="ORF">ACFFGY_20535</name>
</gene>
<dbReference type="SUPFAM" id="SSF55729">
    <property type="entry name" value="Acyl-CoA N-acyltransferases (Nat)"/>
    <property type="match status" value="1"/>
</dbReference>
<dbReference type="InterPro" id="IPR053144">
    <property type="entry name" value="Acetyltransferase_Butenolide"/>
</dbReference>
<organism evidence="2 3">
    <name type="scientific">Roseomonas elaeocarpi</name>
    <dbReference type="NCBI Taxonomy" id="907779"/>
    <lineage>
        <taxon>Bacteria</taxon>
        <taxon>Pseudomonadati</taxon>
        <taxon>Pseudomonadota</taxon>
        <taxon>Alphaproteobacteria</taxon>
        <taxon>Acetobacterales</taxon>
        <taxon>Roseomonadaceae</taxon>
        <taxon>Roseomonas</taxon>
    </lineage>
</organism>
<dbReference type="EMBL" id="JBHLUN010000016">
    <property type="protein sequence ID" value="MFC0410644.1"/>
    <property type="molecule type" value="Genomic_DNA"/>
</dbReference>
<evidence type="ECO:0000313" key="2">
    <source>
        <dbReference type="EMBL" id="MFC0410644.1"/>
    </source>
</evidence>
<dbReference type="Gene3D" id="3.40.630.30">
    <property type="match status" value="1"/>
</dbReference>
<reference evidence="2 3" key="1">
    <citation type="submission" date="2024-09" db="EMBL/GenBank/DDBJ databases">
        <authorList>
            <person name="Sun Q."/>
            <person name="Mori K."/>
        </authorList>
    </citation>
    <scope>NUCLEOTIDE SEQUENCE [LARGE SCALE GENOMIC DNA]</scope>
    <source>
        <strain evidence="2 3">TBRC 5777</strain>
    </source>
</reference>
<evidence type="ECO:0000259" key="1">
    <source>
        <dbReference type="PROSITE" id="PS51186"/>
    </source>
</evidence>
<dbReference type="Proteomes" id="UP001589865">
    <property type="component" value="Unassembled WGS sequence"/>
</dbReference>
<dbReference type="PROSITE" id="PS51186">
    <property type="entry name" value="GNAT"/>
    <property type="match status" value="1"/>
</dbReference>
<accession>A0ABV6JY40</accession>
<dbReference type="EC" id="2.3.-.-" evidence="2"/>
<name>A0ABV6JY40_9PROT</name>
<dbReference type="InterPro" id="IPR000182">
    <property type="entry name" value="GNAT_dom"/>
</dbReference>
<keyword evidence="2" id="KW-0808">Transferase</keyword>
<keyword evidence="2" id="KW-0012">Acyltransferase</keyword>
<keyword evidence="3" id="KW-1185">Reference proteome</keyword>
<proteinExistence type="predicted"/>